<proteinExistence type="predicted"/>
<feature type="compositionally biased region" description="Low complexity" evidence="5">
    <location>
        <begin position="418"/>
        <end position="432"/>
    </location>
</feature>
<dbReference type="OrthoDB" id="690068at2759"/>
<dbReference type="SMART" id="SM00353">
    <property type="entry name" value="HLH"/>
    <property type="match status" value="1"/>
</dbReference>
<evidence type="ECO:0000313" key="9">
    <source>
        <dbReference type="Proteomes" id="UP000005222"/>
    </source>
</evidence>
<evidence type="ECO:0000256" key="2">
    <source>
        <dbReference type="ARBA" id="ARBA00023015"/>
    </source>
</evidence>
<gene>
    <name evidence="7" type="primary">Piso0_003225</name>
    <name evidence="7" type="ORF">GNLVRS01_PISO0G07640g</name>
    <name evidence="8" type="ORF">GNLVRS01_PISO0H07641g</name>
</gene>
<dbReference type="STRING" id="559304.G8YII1"/>
<feature type="compositionally biased region" description="Polar residues" evidence="5">
    <location>
        <begin position="433"/>
        <end position="445"/>
    </location>
</feature>
<dbReference type="GO" id="GO:0046983">
    <property type="term" value="F:protein dimerization activity"/>
    <property type="evidence" value="ECO:0007669"/>
    <property type="project" value="InterPro"/>
</dbReference>
<organism evidence="7 9">
    <name type="scientific">Pichia sorbitophila (strain ATCC MYA-4447 / BCRC 22081 / CBS 7064 / NBRC 10061 / NRRL Y-12695)</name>
    <name type="common">Hybrid yeast</name>
    <dbReference type="NCBI Taxonomy" id="559304"/>
    <lineage>
        <taxon>Eukaryota</taxon>
        <taxon>Fungi</taxon>
        <taxon>Dikarya</taxon>
        <taxon>Ascomycota</taxon>
        <taxon>Saccharomycotina</taxon>
        <taxon>Pichiomycetes</taxon>
        <taxon>Debaryomycetaceae</taxon>
        <taxon>Millerozyma</taxon>
    </lineage>
</organism>
<dbReference type="Gene3D" id="4.10.280.10">
    <property type="entry name" value="Helix-loop-helix DNA-binding domain"/>
    <property type="match status" value="1"/>
</dbReference>
<dbReference type="GO" id="GO:0005634">
    <property type="term" value="C:nucleus"/>
    <property type="evidence" value="ECO:0007669"/>
    <property type="project" value="UniProtKB-SubCell"/>
</dbReference>
<name>G8YII1_PICSO</name>
<feature type="region of interest" description="Disordered" evidence="5">
    <location>
        <begin position="233"/>
        <end position="304"/>
    </location>
</feature>
<dbReference type="AlphaFoldDB" id="G8YII1"/>
<keyword evidence="9" id="KW-1185">Reference proteome</keyword>
<dbReference type="Proteomes" id="UP000005222">
    <property type="component" value="Chromosome G"/>
</dbReference>
<feature type="compositionally biased region" description="Low complexity" evidence="5">
    <location>
        <begin position="274"/>
        <end position="288"/>
    </location>
</feature>
<dbReference type="HOGENOM" id="CLU_029633_0_0_1"/>
<feature type="compositionally biased region" description="Polar residues" evidence="5">
    <location>
        <begin position="233"/>
        <end position="273"/>
    </location>
</feature>
<keyword evidence="4" id="KW-0539">Nucleus</keyword>
<accession>G8YII1</accession>
<dbReference type="InterPro" id="IPR051732">
    <property type="entry name" value="USF"/>
</dbReference>
<evidence type="ECO:0000256" key="3">
    <source>
        <dbReference type="ARBA" id="ARBA00023163"/>
    </source>
</evidence>
<dbReference type="PROSITE" id="PS50888">
    <property type="entry name" value="BHLH"/>
    <property type="match status" value="1"/>
</dbReference>
<evidence type="ECO:0000259" key="6">
    <source>
        <dbReference type="PROSITE" id="PS50888"/>
    </source>
</evidence>
<evidence type="ECO:0000256" key="5">
    <source>
        <dbReference type="SAM" id="MobiDB-lite"/>
    </source>
</evidence>
<dbReference type="PANTHER" id="PTHR46117:SF3">
    <property type="entry name" value="FI24210P1"/>
    <property type="match status" value="1"/>
</dbReference>
<dbReference type="InterPro" id="IPR011598">
    <property type="entry name" value="bHLH_dom"/>
</dbReference>
<keyword evidence="3" id="KW-0804">Transcription</keyword>
<evidence type="ECO:0000256" key="4">
    <source>
        <dbReference type="ARBA" id="ARBA00023242"/>
    </source>
</evidence>
<dbReference type="eggNOG" id="KOG1318">
    <property type="taxonomic scope" value="Eukaryota"/>
</dbReference>
<dbReference type="GO" id="GO:0000978">
    <property type="term" value="F:RNA polymerase II cis-regulatory region sequence-specific DNA binding"/>
    <property type="evidence" value="ECO:0007669"/>
    <property type="project" value="TreeGrafter"/>
</dbReference>
<feature type="domain" description="BHLH" evidence="6">
    <location>
        <begin position="299"/>
        <end position="382"/>
    </location>
</feature>
<dbReference type="EMBL" id="FO082053">
    <property type="protein sequence ID" value="CCE80126.1"/>
    <property type="molecule type" value="Genomic_DNA"/>
</dbReference>
<feature type="region of interest" description="Disordered" evidence="5">
    <location>
        <begin position="112"/>
        <end position="143"/>
    </location>
</feature>
<dbReference type="FunCoup" id="G8YII1">
    <property type="interactions" value="1339"/>
</dbReference>
<feature type="compositionally biased region" description="Basic and acidic residues" evidence="5">
    <location>
        <begin position="291"/>
        <end position="304"/>
    </location>
</feature>
<dbReference type="InterPro" id="IPR036638">
    <property type="entry name" value="HLH_DNA-bd_sf"/>
</dbReference>
<dbReference type="CDD" id="cd11387">
    <property type="entry name" value="bHLHzip_USF_MITF"/>
    <property type="match status" value="1"/>
</dbReference>
<dbReference type="EMBL" id="FO082052">
    <property type="protein sequence ID" value="CCE80891.1"/>
    <property type="molecule type" value="Genomic_DNA"/>
</dbReference>
<dbReference type="InParanoid" id="G8YII1"/>
<evidence type="ECO:0000313" key="8">
    <source>
        <dbReference type="EMBL" id="CCE80891.1"/>
    </source>
</evidence>
<dbReference type="PANTHER" id="PTHR46117">
    <property type="entry name" value="FI24210P1"/>
    <property type="match status" value="1"/>
</dbReference>
<feature type="compositionally biased region" description="Polar residues" evidence="5">
    <location>
        <begin position="130"/>
        <end position="143"/>
    </location>
</feature>
<evidence type="ECO:0000313" key="7">
    <source>
        <dbReference type="EMBL" id="CCE80126.1"/>
    </source>
</evidence>
<evidence type="ECO:0000256" key="1">
    <source>
        <dbReference type="ARBA" id="ARBA00004123"/>
    </source>
</evidence>
<protein>
    <submittedName>
        <fullName evidence="7">Piso0_003225 protein</fullName>
    </submittedName>
</protein>
<keyword evidence="2" id="KW-0805">Transcription regulation</keyword>
<reference evidence="9" key="2">
    <citation type="journal article" date="2012" name="G3 (Bethesda)">
        <title>Pichia sorbitophila, an interspecies yeast hybrid reveals early steps of genome resolution following polyploidization.</title>
        <authorList>
            <person name="Leh Louis V."/>
            <person name="Despons L."/>
            <person name="Friedrich A."/>
            <person name="Martin T."/>
            <person name="Durrens P."/>
            <person name="Casaregola S."/>
            <person name="Neuveglise C."/>
            <person name="Fairhead C."/>
            <person name="Marck C."/>
            <person name="Cruz J.A."/>
            <person name="Straub M.L."/>
            <person name="Kugler V."/>
            <person name="Sacerdot C."/>
            <person name="Uzunov Z."/>
            <person name="Thierry A."/>
            <person name="Weiss S."/>
            <person name="Bleykasten C."/>
            <person name="De Montigny J."/>
            <person name="Jacques N."/>
            <person name="Jung P."/>
            <person name="Lemaire M."/>
            <person name="Mallet S."/>
            <person name="Morel G."/>
            <person name="Richard G.F."/>
            <person name="Sarkar A."/>
            <person name="Savel G."/>
            <person name="Schacherer J."/>
            <person name="Seret M.L."/>
            <person name="Talla E."/>
            <person name="Samson G."/>
            <person name="Jubin C."/>
            <person name="Poulain J."/>
            <person name="Vacherie B."/>
            <person name="Barbe V."/>
            <person name="Pelletier E."/>
            <person name="Sherman D.J."/>
            <person name="Westhof E."/>
            <person name="Weissenbach J."/>
            <person name="Baret P.V."/>
            <person name="Wincker P."/>
            <person name="Gaillardin C."/>
            <person name="Dujon B."/>
            <person name="Souciet J.L."/>
        </authorList>
    </citation>
    <scope>NUCLEOTIDE SEQUENCE [LARGE SCALE GENOMIC DNA]</scope>
    <source>
        <strain evidence="9">ATCC MYA-4447 / BCRC 22081 / CBS 7064 / NBRC 10061 / NRRL Y-12695</strain>
    </source>
</reference>
<comment type="subcellular location">
    <subcellularLocation>
        <location evidence="1">Nucleus</location>
    </subcellularLocation>
</comment>
<dbReference type="Proteomes" id="UP000005222">
    <property type="component" value="Chromosome H"/>
</dbReference>
<feature type="region of interest" description="Disordered" evidence="5">
    <location>
        <begin position="406"/>
        <end position="467"/>
    </location>
</feature>
<dbReference type="GO" id="GO:0000981">
    <property type="term" value="F:DNA-binding transcription factor activity, RNA polymerase II-specific"/>
    <property type="evidence" value="ECO:0007669"/>
    <property type="project" value="TreeGrafter"/>
</dbReference>
<dbReference type="SUPFAM" id="SSF47459">
    <property type="entry name" value="HLH, helix-loop-helix DNA-binding domain"/>
    <property type="match status" value="1"/>
</dbReference>
<feature type="region of interest" description="Disordered" evidence="5">
    <location>
        <begin position="1"/>
        <end position="25"/>
    </location>
</feature>
<dbReference type="OMA" id="INNPMAY"/>
<dbReference type="Pfam" id="PF00010">
    <property type="entry name" value="HLH"/>
    <property type="match status" value="1"/>
</dbReference>
<reference evidence="7" key="1">
    <citation type="submission" date="2011-10" db="EMBL/GenBank/DDBJ databases">
        <authorList>
            <person name="Genoscope - CEA"/>
        </authorList>
    </citation>
    <scope>NUCLEOTIDE SEQUENCE</scope>
</reference>
<sequence>MEEFLRDSPDLGNNSSDKRGTDNPLNYYDNGEDMFDNNARTQDDYNSQTLSGYPTIAENGVISPHLNYSNEAGTYGSSFQNDQFLDDLESLNLPQSQFLQTSQEATPNLDELISPSNHNQNAGVPFNKAGQGSDQGYLSPQYLSPSNRMGNYNVLNSIDEGSLSGSFNNTFSPSSRNEGLGMPIRNTSYLDNYNDNFDLGSSLYLSPQINPQFMSPTNNNVINSLDTLRSPPFNSNYLNSPPTYQNNRQSTLSTSIPSNANNKPTSSQPQAAQLGSSLPVSSSSHGSPKQLTKEEKLKRRREFHNAVERRRRDLIKERIKELGFLVPPSMLNPQLAAVQNLQKNSKLNSREINDLLVSIKVKETKPNKSIILNNAVDYIRHLRYVLDEQDKTKKDITRKIEELESRMASTSNMPEQPSYFSPASSGTSYSYSQNNPNVENTNDSFNPAEFFSDEISNNPVDEFNFDV</sequence>